<keyword evidence="2" id="KW-1185">Reference proteome</keyword>
<evidence type="ECO:0000313" key="1">
    <source>
        <dbReference type="EMBL" id="GFJ93669.1"/>
    </source>
</evidence>
<organism evidence="1 2">
    <name type="scientific">Phytohabitans rumicis</name>
    <dbReference type="NCBI Taxonomy" id="1076125"/>
    <lineage>
        <taxon>Bacteria</taxon>
        <taxon>Bacillati</taxon>
        <taxon>Actinomycetota</taxon>
        <taxon>Actinomycetes</taxon>
        <taxon>Micromonosporales</taxon>
        <taxon>Micromonosporaceae</taxon>
    </lineage>
</organism>
<proteinExistence type="predicted"/>
<protein>
    <submittedName>
        <fullName evidence="1">Uncharacterized protein</fullName>
    </submittedName>
</protein>
<reference evidence="1 2" key="2">
    <citation type="submission" date="2020-03" db="EMBL/GenBank/DDBJ databases">
        <authorList>
            <person name="Ichikawa N."/>
            <person name="Kimura A."/>
            <person name="Kitahashi Y."/>
            <person name="Uohara A."/>
        </authorList>
    </citation>
    <scope>NUCLEOTIDE SEQUENCE [LARGE SCALE GENOMIC DNA]</scope>
    <source>
        <strain evidence="1 2">NBRC 108638</strain>
    </source>
</reference>
<accession>A0A6V8LGE6</accession>
<gene>
    <name evidence="1" type="ORF">Prum_073110</name>
</gene>
<name>A0A6V8LGE6_9ACTN</name>
<dbReference type="Proteomes" id="UP000482960">
    <property type="component" value="Unassembled WGS sequence"/>
</dbReference>
<evidence type="ECO:0000313" key="2">
    <source>
        <dbReference type="Proteomes" id="UP000482960"/>
    </source>
</evidence>
<reference evidence="1 2" key="1">
    <citation type="submission" date="2020-03" db="EMBL/GenBank/DDBJ databases">
        <title>Whole genome shotgun sequence of Phytohabitans rumicis NBRC 108638.</title>
        <authorList>
            <person name="Komaki H."/>
            <person name="Tamura T."/>
        </authorList>
    </citation>
    <scope>NUCLEOTIDE SEQUENCE [LARGE SCALE GENOMIC DNA]</scope>
    <source>
        <strain evidence="1 2">NBRC 108638</strain>
    </source>
</reference>
<dbReference type="AlphaFoldDB" id="A0A6V8LGE6"/>
<dbReference type="EMBL" id="BLPG01000001">
    <property type="protein sequence ID" value="GFJ93669.1"/>
    <property type="molecule type" value="Genomic_DNA"/>
</dbReference>
<comment type="caution">
    <text evidence="1">The sequence shown here is derived from an EMBL/GenBank/DDBJ whole genome shotgun (WGS) entry which is preliminary data.</text>
</comment>
<sequence length="121" mass="12984">MRPYGRVGVGDGALDEVAVVDLRGDRHGAQPVAFQRRPDVVERAVEAGERPVEVDDGQVADGAGAVDLFEEADGRPVAFGGIAVLVGGEVPDASAEDRRVTHDSDSILVRVGRVSLWWRRR</sequence>